<feature type="domain" description="Lipocalin-like" evidence="2">
    <location>
        <begin position="167"/>
        <end position="304"/>
    </location>
</feature>
<dbReference type="AlphaFoldDB" id="A0A9R1CWH2"/>
<dbReference type="InterPro" id="IPR024311">
    <property type="entry name" value="Lipocalin-like"/>
</dbReference>
<evidence type="ECO:0000259" key="2">
    <source>
        <dbReference type="Pfam" id="PF13944"/>
    </source>
</evidence>
<gene>
    <name evidence="3" type="ORF">PRLR5076_01060</name>
</gene>
<protein>
    <recommendedName>
        <fullName evidence="2">Lipocalin-like domain-containing protein</fullName>
    </recommendedName>
</protein>
<evidence type="ECO:0000256" key="1">
    <source>
        <dbReference type="SAM" id="SignalP"/>
    </source>
</evidence>
<dbReference type="Proteomes" id="UP000825483">
    <property type="component" value="Unassembled WGS sequence"/>
</dbReference>
<proteinExistence type="predicted"/>
<name>A0A9R1CWH2_9BACT</name>
<sequence>MKKIFTLIILAMAVVTAAQAQTITINKTDGTKVTYDASEVSSIDFAPKSDTTTIHSFTGYLLVSSAYFQNMYYGDAAQMSVLAVGDKYLCRFDDATWGHGLFNITLDKGTISGTGSVTMVNPQGGASSTHDATMSGTMTHITISIPDLMGGTTISWNYGDPRAYKTAGTYSAKDNIVVGGVADYSYSTNDSVDYTVVAVNDSTINLVVPEESFDNLAMMGNLVMGTYTISNIAWNAAENAYVRSYGSDGITFDCTIAGKKGQYEFTNSDCKVVVRPNADGTLTVDNTYYPGRMPMSIVSTFTGTRKNAAH</sequence>
<dbReference type="EMBL" id="BPUB01000001">
    <property type="protein sequence ID" value="GJG57255.1"/>
    <property type="molecule type" value="Genomic_DNA"/>
</dbReference>
<organism evidence="3 4">
    <name type="scientific">Prevotella lacticifex</name>
    <dbReference type="NCBI Taxonomy" id="2854755"/>
    <lineage>
        <taxon>Bacteria</taxon>
        <taxon>Pseudomonadati</taxon>
        <taxon>Bacteroidota</taxon>
        <taxon>Bacteroidia</taxon>
        <taxon>Bacteroidales</taxon>
        <taxon>Prevotellaceae</taxon>
        <taxon>Prevotella</taxon>
    </lineage>
</organism>
<dbReference type="GeneID" id="72468161"/>
<evidence type="ECO:0000313" key="4">
    <source>
        <dbReference type="Proteomes" id="UP000825483"/>
    </source>
</evidence>
<feature type="chain" id="PRO_5040119192" description="Lipocalin-like domain-containing protein" evidence="1">
    <location>
        <begin position="21"/>
        <end position="310"/>
    </location>
</feature>
<comment type="caution">
    <text evidence="3">The sequence shown here is derived from an EMBL/GenBank/DDBJ whole genome shotgun (WGS) entry which is preliminary data.</text>
</comment>
<dbReference type="Gene3D" id="2.40.128.350">
    <property type="match status" value="1"/>
</dbReference>
<keyword evidence="4" id="KW-1185">Reference proteome</keyword>
<dbReference type="Pfam" id="PF13944">
    <property type="entry name" value="Calycin_like"/>
    <property type="match status" value="1"/>
</dbReference>
<feature type="signal peptide" evidence="1">
    <location>
        <begin position="1"/>
        <end position="20"/>
    </location>
</feature>
<reference evidence="3" key="1">
    <citation type="journal article" date="2022" name="Int. J. Syst. Evol. Microbiol.">
        <title>Prevotella lacticifex sp. nov., isolated from the rumen of cows.</title>
        <authorList>
            <person name="Shinkai T."/>
            <person name="Ikeyama N."/>
            <person name="Kumagai M."/>
            <person name="Ohmori H."/>
            <person name="Sakamoto M."/>
            <person name="Ohkuma M."/>
            <person name="Mitsumori M."/>
        </authorList>
    </citation>
    <scope>NUCLEOTIDE SEQUENCE</scope>
    <source>
        <strain evidence="3">R5076</strain>
    </source>
</reference>
<accession>A0A9R1CWH2</accession>
<dbReference type="Gene3D" id="2.40.128.340">
    <property type="match status" value="1"/>
</dbReference>
<evidence type="ECO:0000313" key="3">
    <source>
        <dbReference type="EMBL" id="GJG57255.1"/>
    </source>
</evidence>
<keyword evidence="1" id="KW-0732">Signal</keyword>
<dbReference type="RefSeq" id="WP_223929680.1">
    <property type="nucleotide sequence ID" value="NZ_BPTU01000003.1"/>
</dbReference>